<dbReference type="InterPro" id="IPR020806">
    <property type="entry name" value="PKS_PP-bd"/>
</dbReference>
<dbReference type="GO" id="GO:0032259">
    <property type="term" value="P:methylation"/>
    <property type="evidence" value="ECO:0007669"/>
    <property type="project" value="UniProtKB-KW"/>
</dbReference>
<keyword evidence="6" id="KW-0677">Repeat</keyword>
<sequence length="3420" mass="376023">MGFHGKTVDHQLPTSSSIVDELLADATRSRVHLAAFSQPLCTAVQVVLVDILRASGVDFSAVIGHSSGEIAAAYAAGFITASNAIRIAYYRGRATALAGQNKSQKGAMMAIGTSLEDAEELCVVDTLEGRISIAAVNSPSSITLSGDADAIEEARLILEDAGKFARILKVDKAYHSEHMLPCVDSYLRAMMECDVSPGRNSDQTCAWFSSVHAGTRMQPSDPDLTGKYWCDNMAKPVLFSNAATSAWEQQGPFDAVVEVGAHPALKGPFLQTLRALDPKASSLPYTGLLLRNQDDVSSFTQGIGVLWQNLGHGSLDFAALDRRVAPNRASPRLLKSLPSYTWDHDRVYWHESRLSKAYRTRKSRPHALLGTLTSDGLETEMRWRNLLRVSELPWVKGHTLQGQVVFPAAGYIVTAMEAAIAAAGNRSPHLVAVNNVVISRALTLEDDVDVETLVSLSQIRNEAPDVMNAEFQYHALLRRDAPSLTLLATASVELTLEPAKDIESGFMESLPLRSGADQPNLLEVVTDDFYDFLEEVGYGYTGPFRALKSMQRKLDYGTGKLQIPNEDWNGSAVLIHPAFLDASFQAIFLAMGWPRDAGLVEVFVPTEFQSIKVDVANWKAVMSRSDLGDEMVFDSRLRQLPESITGDMEVFSPPRNPDSMDDVVTLIQVENIKVVPFSPDNAAFNRQLYSKTVYYPVTVDGIEASGGRLPTDQELNMAWDLERVGIYFLRAIEEEFSDPESRSNIAVHHQYFFDFRHDILSRISEGTMPYAKKDLLNDTWSDVAPIFHKYPDSLDLQLMQKVGTNMAAAIRGEANMVEILFRDDFMDRFYAGALGLDLTMDWLGRIALQLSRQYSHMKMLELGAGTGGATKSIFKHIGSQFSSYTFTDISAGFFSTAMNVFKSPKMVFKILDAERDVVEQGFQEGSYDLVIAPNVLHATAKLDDTLRNARRLLKPGGYLLIAEVTCADVIRVRFPFSAFPGWFRGHDDGRPLTATIDTTEWHHRLSRTGFSGVDAVTPEFEPLAWPSLIILSQAVDERVNLLRQPLYRQPLEVHQHPSWFASTSILRVRSLRDLGKLESLGPNCCVVNLADLDTPVMSDLTDESFAGLKKLVERPQCLLWITSGCQEQSPEMNMSVGLGRVLIHEMPGLRLQFLDLDSPYSAQAPRVIAESFLRWKALAEIDQDDDSSQGLLWAREHKLVLENDMLKVPRIAYDAPMNLRYTASRKLVTEPINFQITPVYLRCSGTSWKFHKLSTVGPSVKAGNWLKATASSATPCYGGLYAVLANSSGGNASHVSLSTVNGSLLSPQDLAADLAVGVDIENPNDFLSSLVCELQAVSILEAVPHRSTIVLYEANEALAASVLSKASEKDLVVTFASTSISPSSLDKTGNTSWIKLEPHSSLRTVRSQLPAKVEMIVNCGASRSTTLPASLLSALPQRCSKLALRDLVHQRPTHAFRPLEVLKTALNRVSGSVMKRASTKAKCPQSLDLSEDLDIGLSVVIDWSSDSGSVVPAVVPPVNNYLSFKPDRTYVLFGLTSDLGQSLCDWMINHGARHLVMTSRSPNVGSNWLRAKEQAGVEIRIFANDITDKAALRGVVEDIRISMPPIAGIANGAMVLRDKLFMDMPLDMMTQTLHTKVKGSIYLDSIFGENSEFKLDFFVFFSSIAAVTGNRAQSNYSAANMFMTALANNRRARGLPASVMHIGAIMSVGYMARNLTRAILDNLWSAGATWISEKDFHNCFAEAVLASKPDNGVNGDSEFIVGLRQLVHGKDSPDKVLVMEDPRFSHLVTKEISSEDDSSPDAGARKSASVKHLLKSAKTPKSVERIVREGFVAKMVATLQLDNQIPEAEILGSRADELGVDSLVSVDFRTWFSSEMSVEMPVLKLLGGSTVQELITFSLEKLPAALTPSLGNGNGDELEEEETPQPTRDMSGPSKPMQPMETHGIAGQPTKQKAAPVPLLEMPRVPDDIETSKPFMPTGSTSPELTSPSKSEFIQVDREIPISAGQSRFWFLKHFVTDKSAFNITFWAQLRGNIRVNALSKAVDTVAQAHEALRTSFTTGRDGTPTQRIKAKALLKLGHRFIHDESDARVLFDELKSHEYDIEAGDLMRFNLLTLSEQAHFLVIGYHHINMDGISLEVLLGDIEKVYFGHPLSPPVQYSEYCYKQSQDLHSNAFADEKRFWAKELTNPAPTVLPLLPFAKTTQRKPLDKYYHNQAQGQVDIAVTRAIKAACRRTKTSMFHFLLATYAVLLHRFLEVQDFCIGMADAGREMGTFAQSIGMYLNLLPLRIAMSSGQRFKEVLESSRRKAQAAVAHGRLPFDMIIQEAGVERSDTYNPLFQAFLNYRPGVNQDRTFCGCQGQGEDWVSGTTSYDIMLDVIENPDSATLLRFDVQGSLYTKEDAQTLMDTFVTLLESFANNTDVLIDEPSLFNHEESQRALALGRGSEHISVWPETVLHRIDRIASQQPNSLAITNGFASSLTYCGLKRRVQAIAQTLLQSTGGRRSGLIGVFCEPSVDAVCALLGAMWAGFAYVPLDPTLPPERLAVLVRTSQPLLIFTHDDTIDRIADLGPTSEYIPHLNVSHQQPASLSSVPISAKPQEPMAVHFTSGTTGTPNGVVLCHGTVVNVVEACADIYRTASNVVLQQTALNFDMALWQILVTLCSGGKLIIVPQEKRLDMTAVARLIRQEEVTLTIATPSEYSAWLMYGSEDLQHNRHWQIAVIGGEQYLSSVDRGLRNLQLPRLRLMNFYGPSEVSFVSHYLEVFPGMASSDEPVPVGFPLHNYAAYILDAAQRPVAPGVTGEVYIAGAGACKGYLDNPSLSEQKFVNDPFVRSDLANSQSWTRMYRTGDKGKINQDGTLSILGRIEGDAQLKIRGVRMELEEIERAILNNSEGLVDQVVVSPRGEGESKYLVAHALLSARGRHNTNIDEQLRDILQNITNLPRVMRPATIIPVTDLPLTIHRKVDRRAAASLPVNTPQLRQASPVSQHERPLTIEQHEMLRLWSRVLGRCPTELSGPASAIDFFDLGGTSLQLVGMQAAIQGQFDVSVPAVELFKKSSLEAMTALVATEIESVSDDESDVDWESETALPDLMPVSVDLLSASVRQPPRVVALTGATGFVGKVILRSLLATPSIDKIHCLAVRDSARFGEMCNDPKVVVHQGDLRDASLSLDNSAKEGLARNVDLIIHNGADVSFLKPYAALRAPNVSSTKFLATEIAAPRRIPITYISSAVVGRLAPELEAFAPVPMSHRPPPPGYRDAYGASKWASETVLENANRDLGVPVTIRRLSSVTGAGIPESDIMGNLIAYSEKLAAVPVTQKWKGVLDFVSVDRIAQAVVADAMRRSRVDEVQYRHDCSDEVVSLDADGISGFISQRLDGKPVRVLPMTEWIGKAKNVGMSGLVCAFLEQAEKESGITTFQRQLK</sequence>
<dbReference type="GO" id="GO:0008168">
    <property type="term" value="F:methyltransferase activity"/>
    <property type="evidence" value="ECO:0007669"/>
    <property type="project" value="UniProtKB-KW"/>
</dbReference>
<evidence type="ECO:0000256" key="3">
    <source>
        <dbReference type="ARBA" id="ARBA00022598"/>
    </source>
</evidence>
<dbReference type="Gene3D" id="3.10.129.110">
    <property type="entry name" value="Polyketide synthase dehydratase"/>
    <property type="match status" value="1"/>
</dbReference>
<feature type="domain" description="PKS/mFAS DH" evidence="13">
    <location>
        <begin position="366"/>
        <end position="683"/>
    </location>
</feature>
<dbReference type="SUPFAM" id="SSF55048">
    <property type="entry name" value="Probable ACP-binding domain of malonyl-CoA ACP transacylase"/>
    <property type="match status" value="1"/>
</dbReference>
<evidence type="ECO:0000256" key="2">
    <source>
        <dbReference type="ARBA" id="ARBA00022553"/>
    </source>
</evidence>
<dbReference type="Pfam" id="PF00698">
    <property type="entry name" value="Acyl_transf_1"/>
    <property type="match status" value="1"/>
</dbReference>
<proteinExistence type="inferred from homology"/>
<dbReference type="InterPro" id="IPR000873">
    <property type="entry name" value="AMP-dep_synth/lig_dom"/>
</dbReference>
<keyword evidence="2" id="KW-0597">Phosphoprotein</keyword>
<dbReference type="GO" id="GO:0016874">
    <property type="term" value="F:ligase activity"/>
    <property type="evidence" value="ECO:0007669"/>
    <property type="project" value="UniProtKB-KW"/>
</dbReference>
<protein>
    <submittedName>
        <fullName evidence="14">Hybrid nrps pks</fullName>
    </submittedName>
</protein>
<dbReference type="InterPro" id="IPR036291">
    <property type="entry name" value="NAD(P)-bd_dom_sf"/>
</dbReference>
<dbReference type="InterPro" id="IPR049551">
    <property type="entry name" value="PKS_DH_C"/>
</dbReference>
<dbReference type="InterPro" id="IPR001242">
    <property type="entry name" value="Condensation_dom"/>
</dbReference>
<dbReference type="Gene3D" id="3.40.50.720">
    <property type="entry name" value="NAD(P)-binding Rossmann-like Domain"/>
    <property type="match status" value="2"/>
</dbReference>
<evidence type="ECO:0000256" key="11">
    <source>
        <dbReference type="SAM" id="MobiDB-lite"/>
    </source>
</evidence>
<dbReference type="GO" id="GO:0009403">
    <property type="term" value="P:toxin biosynthetic process"/>
    <property type="evidence" value="ECO:0007669"/>
    <property type="project" value="UniProtKB-ARBA"/>
</dbReference>
<dbReference type="SMART" id="SM00822">
    <property type="entry name" value="PKS_KR"/>
    <property type="match status" value="1"/>
</dbReference>
<dbReference type="GO" id="GO:0004312">
    <property type="term" value="F:fatty acid synthase activity"/>
    <property type="evidence" value="ECO:0007669"/>
    <property type="project" value="TreeGrafter"/>
</dbReference>
<keyword evidence="1" id="KW-0596">Phosphopantetheine</keyword>
<dbReference type="GO" id="GO:0006633">
    <property type="term" value="P:fatty acid biosynthetic process"/>
    <property type="evidence" value="ECO:0007669"/>
    <property type="project" value="TreeGrafter"/>
</dbReference>
<dbReference type="InterPro" id="IPR049900">
    <property type="entry name" value="PKS_mFAS_DH"/>
</dbReference>
<keyword evidence="8" id="KW-0511">Multifunctional enzyme</keyword>
<dbReference type="InterPro" id="IPR010071">
    <property type="entry name" value="AA_adenyl_dom"/>
</dbReference>
<dbReference type="SUPFAM" id="SSF51735">
    <property type="entry name" value="NAD(P)-binding Rossmann-fold domains"/>
    <property type="match status" value="2"/>
</dbReference>
<feature type="region of interest" description="Disordered" evidence="11">
    <location>
        <begin position="1905"/>
        <end position="1951"/>
    </location>
</feature>
<evidence type="ECO:0000256" key="10">
    <source>
        <dbReference type="PROSITE-ProRule" id="PRU01363"/>
    </source>
</evidence>
<feature type="active site" description="Proton donor; for dehydratase activity" evidence="10">
    <location>
        <position position="581"/>
    </location>
</feature>
<feature type="domain" description="Carrier" evidence="12">
    <location>
        <begin position="2988"/>
        <end position="3068"/>
    </location>
</feature>
<accession>A0AAD9YH05</accession>
<dbReference type="Pfam" id="PF23114">
    <property type="entry name" value="NAD-bd_HRPKS_sdrA"/>
    <property type="match status" value="1"/>
</dbReference>
<evidence type="ECO:0000256" key="4">
    <source>
        <dbReference type="ARBA" id="ARBA00022603"/>
    </source>
</evidence>
<dbReference type="InterPro" id="IPR049552">
    <property type="entry name" value="PKS_DH_N"/>
</dbReference>
<feature type="active site" description="Proton acceptor; for dehydratase activity" evidence="10">
    <location>
        <position position="398"/>
    </location>
</feature>
<evidence type="ECO:0000313" key="14">
    <source>
        <dbReference type="EMBL" id="KAK2763665.1"/>
    </source>
</evidence>
<dbReference type="PANTHER" id="PTHR43775">
    <property type="entry name" value="FATTY ACID SYNTHASE"/>
    <property type="match status" value="1"/>
</dbReference>
<dbReference type="EMBL" id="VYYT01000141">
    <property type="protein sequence ID" value="KAK2763665.1"/>
    <property type="molecule type" value="Genomic_DNA"/>
</dbReference>
<feature type="region of interest" description="N-terminal hotdog fold" evidence="10">
    <location>
        <begin position="366"/>
        <end position="499"/>
    </location>
</feature>
<dbReference type="Pfam" id="PF07993">
    <property type="entry name" value="NAD_binding_4"/>
    <property type="match status" value="1"/>
</dbReference>
<dbReference type="Gene3D" id="3.40.50.12780">
    <property type="entry name" value="N-terminal domain of ligase-like"/>
    <property type="match status" value="1"/>
</dbReference>
<dbReference type="InterPro" id="IPR016036">
    <property type="entry name" value="Malonyl_transacylase_ACP-bd"/>
</dbReference>
<feature type="domain" description="Carrier" evidence="12">
    <location>
        <begin position="1823"/>
        <end position="1902"/>
    </location>
</feature>
<dbReference type="CDD" id="cd02440">
    <property type="entry name" value="AdoMet_MTases"/>
    <property type="match status" value="1"/>
</dbReference>
<dbReference type="Pfam" id="PF00501">
    <property type="entry name" value="AMP-binding"/>
    <property type="match status" value="1"/>
</dbReference>
<dbReference type="SMART" id="SM00823">
    <property type="entry name" value="PKS_PP"/>
    <property type="match status" value="2"/>
</dbReference>
<dbReference type="SMART" id="SM00826">
    <property type="entry name" value="PKS_DH"/>
    <property type="match status" value="1"/>
</dbReference>
<dbReference type="CDD" id="cd19532">
    <property type="entry name" value="C_PKS-NRPS"/>
    <property type="match status" value="1"/>
</dbReference>
<organism evidence="14 15">
    <name type="scientific">Colletotrichum kahawae</name>
    <name type="common">Coffee berry disease fungus</name>
    <dbReference type="NCBI Taxonomy" id="34407"/>
    <lineage>
        <taxon>Eukaryota</taxon>
        <taxon>Fungi</taxon>
        <taxon>Dikarya</taxon>
        <taxon>Ascomycota</taxon>
        <taxon>Pezizomycotina</taxon>
        <taxon>Sordariomycetes</taxon>
        <taxon>Hypocreomycetidae</taxon>
        <taxon>Glomerellales</taxon>
        <taxon>Glomerellaceae</taxon>
        <taxon>Colletotrichum</taxon>
        <taxon>Colletotrichum gloeosporioides species complex</taxon>
    </lineage>
</organism>
<keyword evidence="5" id="KW-0808">Transferase</keyword>
<dbReference type="Gene3D" id="3.30.559.10">
    <property type="entry name" value="Chloramphenicol acetyltransferase-like domain"/>
    <property type="match status" value="1"/>
</dbReference>
<evidence type="ECO:0000256" key="7">
    <source>
        <dbReference type="ARBA" id="ARBA00023002"/>
    </source>
</evidence>
<dbReference type="InterPro" id="IPR045851">
    <property type="entry name" value="AMP-bd_C_sf"/>
</dbReference>
<dbReference type="PROSITE" id="PS50075">
    <property type="entry name" value="CARRIER"/>
    <property type="match status" value="2"/>
</dbReference>
<comment type="caution">
    <text evidence="14">The sequence shown here is derived from an EMBL/GenBank/DDBJ whole genome shotgun (WGS) entry which is preliminary data.</text>
</comment>
<gene>
    <name evidence="14" type="ORF">CKAH01_15889</name>
</gene>
<dbReference type="InterPro" id="IPR050091">
    <property type="entry name" value="PKS_NRPS_Biosynth_Enz"/>
</dbReference>
<dbReference type="Pfam" id="PF14765">
    <property type="entry name" value="PS-DH"/>
    <property type="match status" value="1"/>
</dbReference>
<evidence type="ECO:0000313" key="15">
    <source>
        <dbReference type="Proteomes" id="UP001281614"/>
    </source>
</evidence>
<dbReference type="Pfam" id="PF08242">
    <property type="entry name" value="Methyltransf_12"/>
    <property type="match status" value="1"/>
</dbReference>
<dbReference type="NCBIfam" id="TIGR01733">
    <property type="entry name" value="AA-adenyl-dom"/>
    <property type="match status" value="1"/>
</dbReference>
<dbReference type="InterPro" id="IPR029063">
    <property type="entry name" value="SAM-dependent_MTases_sf"/>
</dbReference>
<dbReference type="Pfam" id="PF21089">
    <property type="entry name" value="PKS_DH_N"/>
    <property type="match status" value="1"/>
</dbReference>
<dbReference type="GO" id="GO:0016491">
    <property type="term" value="F:oxidoreductase activity"/>
    <property type="evidence" value="ECO:0007669"/>
    <property type="project" value="UniProtKB-KW"/>
</dbReference>
<keyword evidence="4" id="KW-0489">Methyltransferase</keyword>
<dbReference type="SUPFAM" id="SSF56801">
    <property type="entry name" value="Acetyl-CoA synthetase-like"/>
    <property type="match status" value="1"/>
</dbReference>
<dbReference type="SUPFAM" id="SSF47336">
    <property type="entry name" value="ACP-like"/>
    <property type="match status" value="1"/>
</dbReference>
<dbReference type="SUPFAM" id="SSF52151">
    <property type="entry name" value="FabD/lysophospholipase-like"/>
    <property type="match status" value="1"/>
</dbReference>
<dbReference type="InterPro" id="IPR042104">
    <property type="entry name" value="PKS_dehydratase_sf"/>
</dbReference>
<dbReference type="Pfam" id="PF00550">
    <property type="entry name" value="PP-binding"/>
    <property type="match status" value="1"/>
</dbReference>
<dbReference type="Gene3D" id="3.30.300.30">
    <property type="match status" value="1"/>
</dbReference>
<dbReference type="InterPro" id="IPR036736">
    <property type="entry name" value="ACP-like_sf"/>
</dbReference>
<dbReference type="SUPFAM" id="SSF53335">
    <property type="entry name" value="S-adenosyl-L-methionine-dependent methyltransferases"/>
    <property type="match status" value="1"/>
</dbReference>
<dbReference type="InterPro" id="IPR057326">
    <property type="entry name" value="KR_dom"/>
</dbReference>
<name>A0AAD9YH05_COLKA</name>
<dbReference type="InterPro" id="IPR013968">
    <property type="entry name" value="PKS_KR"/>
</dbReference>
<dbReference type="SMART" id="SM00827">
    <property type="entry name" value="PKS_AT"/>
    <property type="match status" value="1"/>
</dbReference>
<dbReference type="InterPro" id="IPR001227">
    <property type="entry name" value="Ac_transferase_dom_sf"/>
</dbReference>
<dbReference type="InterPro" id="IPR016035">
    <property type="entry name" value="Acyl_Trfase/lysoPLipase"/>
</dbReference>
<dbReference type="GO" id="GO:0031177">
    <property type="term" value="F:phosphopantetheine binding"/>
    <property type="evidence" value="ECO:0007669"/>
    <property type="project" value="InterPro"/>
</dbReference>
<evidence type="ECO:0000256" key="8">
    <source>
        <dbReference type="ARBA" id="ARBA00023268"/>
    </source>
</evidence>
<dbReference type="InterPro" id="IPR009081">
    <property type="entry name" value="PP-bd_ACP"/>
</dbReference>
<keyword evidence="3" id="KW-0436">Ligase</keyword>
<dbReference type="Gene3D" id="3.40.50.150">
    <property type="entry name" value="Vaccinia Virus protein VP39"/>
    <property type="match status" value="1"/>
</dbReference>
<feature type="region of interest" description="Disordered" evidence="11">
    <location>
        <begin position="1791"/>
        <end position="1813"/>
    </location>
</feature>
<keyword evidence="7" id="KW-0560">Oxidoreductase</keyword>
<dbReference type="Pfam" id="PF00668">
    <property type="entry name" value="Condensation"/>
    <property type="match status" value="1"/>
</dbReference>
<feature type="region of interest" description="C-terminal hotdog fold" evidence="10">
    <location>
        <begin position="520"/>
        <end position="683"/>
    </location>
</feature>
<dbReference type="InterPro" id="IPR023213">
    <property type="entry name" value="CAT-like_dom_sf"/>
</dbReference>
<comment type="similarity">
    <text evidence="9">In the C-terminal section; belongs to the NRP synthetase family.</text>
</comment>
<dbReference type="InterPro" id="IPR014043">
    <property type="entry name" value="Acyl_transferase_dom"/>
</dbReference>
<dbReference type="InterPro" id="IPR042099">
    <property type="entry name" value="ANL_N_sf"/>
</dbReference>
<dbReference type="InterPro" id="IPR056501">
    <property type="entry name" value="NAD-bd_HRPKS_sdrA"/>
</dbReference>
<dbReference type="Pfam" id="PF08659">
    <property type="entry name" value="KR"/>
    <property type="match status" value="1"/>
</dbReference>
<dbReference type="Gene3D" id="3.30.559.30">
    <property type="entry name" value="Nonribosomal peptide synthetase, condensation domain"/>
    <property type="match status" value="1"/>
</dbReference>
<evidence type="ECO:0000256" key="1">
    <source>
        <dbReference type="ARBA" id="ARBA00022450"/>
    </source>
</evidence>
<evidence type="ECO:0000256" key="9">
    <source>
        <dbReference type="ARBA" id="ARBA00029443"/>
    </source>
</evidence>
<dbReference type="PROSITE" id="PS52019">
    <property type="entry name" value="PKS_MFAS_DH"/>
    <property type="match status" value="1"/>
</dbReference>
<dbReference type="InterPro" id="IPR020807">
    <property type="entry name" value="PKS_DH"/>
</dbReference>
<dbReference type="InterPro" id="IPR013217">
    <property type="entry name" value="Methyltransf_12"/>
</dbReference>
<keyword evidence="15" id="KW-1185">Reference proteome</keyword>
<dbReference type="Gene3D" id="3.40.366.10">
    <property type="entry name" value="Malonyl-Coenzyme A Acyl Carrier Protein, domain 2"/>
    <property type="match status" value="1"/>
</dbReference>
<dbReference type="InterPro" id="IPR013120">
    <property type="entry name" value="FAR_NAD-bd"/>
</dbReference>
<reference evidence="14" key="1">
    <citation type="submission" date="2023-02" db="EMBL/GenBank/DDBJ databases">
        <title>Colletotrichum kahawae CIFC_Que2 genome sequencing and assembly.</title>
        <authorList>
            <person name="Baroncelli R."/>
        </authorList>
    </citation>
    <scope>NUCLEOTIDE SEQUENCE</scope>
    <source>
        <strain evidence="14">CIFC_Que2</strain>
    </source>
</reference>
<evidence type="ECO:0000259" key="13">
    <source>
        <dbReference type="PROSITE" id="PS52019"/>
    </source>
</evidence>
<evidence type="ECO:0000256" key="6">
    <source>
        <dbReference type="ARBA" id="ARBA00022737"/>
    </source>
</evidence>
<dbReference type="Proteomes" id="UP001281614">
    <property type="component" value="Unassembled WGS sequence"/>
</dbReference>
<dbReference type="Gene3D" id="1.10.1200.10">
    <property type="entry name" value="ACP-like"/>
    <property type="match status" value="1"/>
</dbReference>
<dbReference type="PANTHER" id="PTHR43775:SF20">
    <property type="entry name" value="HYBRID PKS-NRPS SYNTHETASE APDA"/>
    <property type="match status" value="1"/>
</dbReference>
<evidence type="ECO:0000256" key="5">
    <source>
        <dbReference type="ARBA" id="ARBA00022679"/>
    </source>
</evidence>
<dbReference type="SUPFAM" id="SSF52777">
    <property type="entry name" value="CoA-dependent acyltransferases"/>
    <property type="match status" value="2"/>
</dbReference>
<evidence type="ECO:0000259" key="12">
    <source>
        <dbReference type="PROSITE" id="PS50075"/>
    </source>
</evidence>
<dbReference type="CDD" id="cd05930">
    <property type="entry name" value="A_NRPS"/>
    <property type="match status" value="1"/>
</dbReference>